<feature type="region of interest" description="Disordered" evidence="1">
    <location>
        <begin position="67"/>
        <end position="88"/>
    </location>
</feature>
<sequence>MSDSISDLLQETVDRAASLSQAAWDSLVPPGSLDNLHDLPAHVHATLSDLVDKLTLRQGVPNPRDWLPDVVNPAAAASPAPPPPPPPHSRFPWLADLAGHARAHPLSYTVAAIGLSGGAAYVAYPAETTRVLAPLLTRLVPLALLPDPKHRPLRLVPGEHGVAHEVRKEAVVVLGADSPHGRDLALDLERRGFVVVATVSDPREVDVLEKLGRGWLKVLVLDPNESSSVAPFLRSLSTALSLRFPLHTPGDPFSRPAHALALTGVVNCLSLAALAEPAAPLEAAESDQARRLVGERVATVVGAVKGLVPLLRSAAARPGAPTGVLVSLVPAASSHLALPFHALTSAADAAISSLLHSLRRELTASTTSNVHLSILEVGFFRTAGSPLSSSSSTSAPAPPPLPIRLDSIYAPALARRAPPTSSPASPSSTHASTQRKSTELRRLSTRVWKILVRPTHARAVERIGAGSRTYTLVSLLPHSLVDACLAVQDRLYGFYLSHVRRALQLRLLRRGGDAQRTGGTGPGAGVGAGARPPLPDVPQALRPGQREGGAPSHVGLGHGHGHGSAAATPSTAPASTASGSGGEDDAQSESSLEDFGPLGASTMSGGGGDEGRAQGQGQGMDGSFVHV</sequence>
<comment type="caution">
    <text evidence="2">The sequence shown here is derived from an EMBL/GenBank/DDBJ whole genome shotgun (WGS) entry which is preliminary data.</text>
</comment>
<evidence type="ECO:0000313" key="2">
    <source>
        <dbReference type="EMBL" id="TNY23642.1"/>
    </source>
</evidence>
<protein>
    <recommendedName>
        <fullName evidence="4">DUF1776-domain-containing protein</fullName>
    </recommendedName>
</protein>
<evidence type="ECO:0000313" key="3">
    <source>
        <dbReference type="Proteomes" id="UP000311382"/>
    </source>
</evidence>
<dbReference type="STRING" id="5288.A0A5C5G5I9"/>
<dbReference type="EMBL" id="SOZI01000009">
    <property type="protein sequence ID" value="TNY23642.1"/>
    <property type="molecule type" value="Genomic_DNA"/>
</dbReference>
<dbReference type="SUPFAM" id="SSF51735">
    <property type="entry name" value="NAD(P)-binding Rossmann-fold domains"/>
    <property type="match status" value="1"/>
</dbReference>
<evidence type="ECO:0000256" key="1">
    <source>
        <dbReference type="SAM" id="MobiDB-lite"/>
    </source>
</evidence>
<feature type="compositionally biased region" description="Low complexity" evidence="1">
    <location>
        <begin position="415"/>
        <end position="432"/>
    </location>
</feature>
<accession>A0A5C5G5I9</accession>
<keyword evidence="3" id="KW-1185">Reference proteome</keyword>
<dbReference type="OrthoDB" id="5308060at2759"/>
<dbReference type="GO" id="GO:0008202">
    <property type="term" value="P:steroid metabolic process"/>
    <property type="evidence" value="ECO:0007669"/>
    <property type="project" value="TreeGrafter"/>
</dbReference>
<dbReference type="Gene3D" id="3.40.50.720">
    <property type="entry name" value="NAD(P)-binding Rossmann-like Domain"/>
    <property type="match status" value="1"/>
</dbReference>
<dbReference type="Pfam" id="PF08643">
    <property type="entry name" value="DUF1776"/>
    <property type="match status" value="1"/>
</dbReference>
<feature type="compositionally biased region" description="Gly residues" evidence="1">
    <location>
        <begin position="604"/>
        <end position="620"/>
    </location>
</feature>
<dbReference type="GO" id="GO:0016491">
    <property type="term" value="F:oxidoreductase activity"/>
    <property type="evidence" value="ECO:0007669"/>
    <property type="project" value="TreeGrafter"/>
</dbReference>
<feature type="compositionally biased region" description="Gly residues" evidence="1">
    <location>
        <begin position="518"/>
        <end position="528"/>
    </location>
</feature>
<gene>
    <name evidence="2" type="ORF">DMC30DRAFT_413973</name>
</gene>
<reference evidence="2 3" key="1">
    <citation type="submission" date="2019-03" db="EMBL/GenBank/DDBJ databases">
        <title>Rhodosporidium diobovatum UCD-FST 08-225 genome sequencing, assembly, and annotation.</title>
        <authorList>
            <person name="Fakankun I.U."/>
            <person name="Fristensky B."/>
            <person name="Levin D.B."/>
        </authorList>
    </citation>
    <scope>NUCLEOTIDE SEQUENCE [LARGE SCALE GENOMIC DNA]</scope>
    <source>
        <strain evidence="2 3">UCD-FST 08-225</strain>
    </source>
</reference>
<proteinExistence type="predicted"/>
<evidence type="ECO:0008006" key="4">
    <source>
        <dbReference type="Google" id="ProtNLM"/>
    </source>
</evidence>
<dbReference type="Proteomes" id="UP000311382">
    <property type="component" value="Unassembled WGS sequence"/>
</dbReference>
<dbReference type="InterPro" id="IPR036291">
    <property type="entry name" value="NAD(P)-bd_dom_sf"/>
</dbReference>
<feature type="region of interest" description="Disordered" evidence="1">
    <location>
        <begin position="511"/>
        <end position="627"/>
    </location>
</feature>
<feature type="compositionally biased region" description="Pro residues" evidence="1">
    <location>
        <begin position="79"/>
        <end position="88"/>
    </location>
</feature>
<feature type="compositionally biased region" description="Low complexity" evidence="1">
    <location>
        <begin position="563"/>
        <end position="578"/>
    </location>
</feature>
<dbReference type="PANTHER" id="PTHR43313">
    <property type="entry name" value="SHORT-CHAIN DEHYDROGENASE/REDUCTASE FAMILY 9C"/>
    <property type="match status" value="1"/>
</dbReference>
<dbReference type="PANTHER" id="PTHR43313:SF1">
    <property type="entry name" value="3BETA-HYDROXYSTEROID DEHYDROGENASE DHS-16"/>
    <property type="match status" value="1"/>
</dbReference>
<organism evidence="2 3">
    <name type="scientific">Rhodotorula diobovata</name>
    <dbReference type="NCBI Taxonomy" id="5288"/>
    <lineage>
        <taxon>Eukaryota</taxon>
        <taxon>Fungi</taxon>
        <taxon>Dikarya</taxon>
        <taxon>Basidiomycota</taxon>
        <taxon>Pucciniomycotina</taxon>
        <taxon>Microbotryomycetes</taxon>
        <taxon>Sporidiobolales</taxon>
        <taxon>Sporidiobolaceae</taxon>
        <taxon>Rhodotorula</taxon>
    </lineage>
</organism>
<dbReference type="AlphaFoldDB" id="A0A5C5G5I9"/>
<dbReference type="InterPro" id="IPR013952">
    <property type="entry name" value="DUF1776_fun"/>
</dbReference>
<name>A0A5C5G5I9_9BASI</name>
<feature type="region of interest" description="Disordered" evidence="1">
    <location>
        <begin position="415"/>
        <end position="440"/>
    </location>
</feature>